<accession>F2KBU2</accession>
<dbReference type="KEGG" id="pba:PSEBR_a724"/>
<evidence type="ECO:0000313" key="2">
    <source>
        <dbReference type="Proteomes" id="UP000006692"/>
    </source>
</evidence>
<sequence>MLMHKNFFYLSVNDAFGAFMKKTTLLIFGLILTLSGCKSNVRDSSPNLLRDGIQFQQKKVVVDAQHAKVIMKATGNVVPVEFAIRRATDPDRRMDVQGAVVDSGRGKVFGWIAKLNETAHSATLKHFPQLEVQADPDQPFEVSGYATGESINRGYRCGPISTIFTPEKGKVYLVELQFVGGGCELNAYDITQPQERIPVVGSAQNGGFANAVPGCKSATASVNNQPVTTQFCIKSIMLQPSQYRVSVNDQTVFSGTDYERVAFVKTVKEGAVTGGCNEMIEAQAGTTQKPVAFKDLPADLVAGCHITADAEGRAQPFSKDEACDKVFYKAMMPVLGKVVPVEVARQCVVRIGGQTVFEDRFSF</sequence>
<dbReference type="HOGENOM" id="CLU_791938_0_0_6"/>
<proteinExistence type="predicted"/>
<dbReference type="AlphaFoldDB" id="F2KBU2"/>
<reference evidence="1 2" key="1">
    <citation type="journal article" date="2011" name="J. Bacteriol.">
        <title>Complete genome sequence of a beneficial plant root-associated bacterium, Pseudomonas brassicacearum.</title>
        <authorList>
            <person name="Ortet P."/>
            <person name="Barakat M."/>
            <person name="Lalaouna D."/>
            <person name="Fochesato S."/>
            <person name="Barbe V."/>
            <person name="Vacherie B."/>
            <person name="Santaella C."/>
            <person name="Heulin T."/>
            <person name="Achouak W."/>
        </authorList>
    </citation>
    <scope>NUCLEOTIDE SEQUENCE [LARGE SCALE GENOMIC DNA]</scope>
    <source>
        <strain evidence="1 2">NFM421</strain>
    </source>
</reference>
<dbReference type="Proteomes" id="UP000006692">
    <property type="component" value="Chromosome"/>
</dbReference>
<name>F2KBU2_PSEBN</name>
<protein>
    <submittedName>
        <fullName evidence="1">Putative lipoprotein</fullName>
    </submittedName>
</protein>
<reference key="2">
    <citation type="submission" date="2011-03" db="EMBL/GenBank/DDBJ databases">
        <title>Complete Genome Sequence of a beneficial plant roots-associated bacterium Pseudomonas brassicacearum.</title>
        <authorList>
            <person name="Ortet P."/>
            <person name="Barakat M."/>
            <person name="Lalaouna D."/>
            <person name="Fochesato S."/>
            <person name="Barbe V."/>
            <person name="Santaella C."/>
            <person name="Heulin T."/>
            <person name="Achouak W."/>
        </authorList>
    </citation>
    <scope>NUCLEOTIDE SEQUENCE</scope>
    <source>
        <strain>NFM421</strain>
    </source>
</reference>
<organism evidence="1 2">
    <name type="scientific">Pseudomonas brassicacearum (strain NFM421)</name>
    <dbReference type="NCBI Taxonomy" id="994484"/>
    <lineage>
        <taxon>Bacteria</taxon>
        <taxon>Pseudomonadati</taxon>
        <taxon>Pseudomonadota</taxon>
        <taxon>Gammaproteobacteria</taxon>
        <taxon>Pseudomonadales</taxon>
        <taxon>Pseudomonadaceae</taxon>
        <taxon>Pseudomonas</taxon>
    </lineage>
</organism>
<evidence type="ECO:0000313" key="1">
    <source>
        <dbReference type="EMBL" id="AEA66874.1"/>
    </source>
</evidence>
<dbReference type="EMBL" id="CP002585">
    <property type="protein sequence ID" value="AEA66874.1"/>
    <property type="molecule type" value="Genomic_DNA"/>
</dbReference>
<keyword evidence="1" id="KW-0449">Lipoprotein</keyword>
<gene>
    <name evidence="1" type="ORF">PSEBR_a724</name>
</gene>